<dbReference type="RefSeq" id="WP_081459592.1">
    <property type="nucleotide sequence ID" value="NZ_CP042910.1"/>
</dbReference>
<dbReference type="PROSITE" id="PS51746">
    <property type="entry name" value="PPM_2"/>
    <property type="match status" value="1"/>
</dbReference>
<feature type="domain" description="PPM-type phosphatase" evidence="3">
    <location>
        <begin position="310"/>
        <end position="567"/>
    </location>
</feature>
<evidence type="ECO:0000313" key="4">
    <source>
        <dbReference type="EMBL" id="QEG15582.1"/>
    </source>
</evidence>
<dbReference type="InterPro" id="IPR036457">
    <property type="entry name" value="PPM-type-like_dom_sf"/>
</dbReference>
<gene>
    <name evidence="4" type="ORF">GmarT_14230</name>
</gene>
<dbReference type="Pfam" id="PF13672">
    <property type="entry name" value="PP2C_2"/>
    <property type="match status" value="1"/>
</dbReference>
<dbReference type="Proteomes" id="UP000322887">
    <property type="component" value="Chromosome"/>
</dbReference>
<evidence type="ECO:0000313" key="5">
    <source>
        <dbReference type="Proteomes" id="UP000322887"/>
    </source>
</evidence>
<feature type="transmembrane region" description="Helical" evidence="2">
    <location>
        <begin position="226"/>
        <end position="247"/>
    </location>
</feature>
<dbReference type="GeneID" id="98646056"/>
<name>A0ABX5YIT2_9PLAN</name>
<feature type="region of interest" description="Disordered" evidence="1">
    <location>
        <begin position="82"/>
        <end position="120"/>
    </location>
</feature>
<dbReference type="Gene3D" id="3.60.40.10">
    <property type="entry name" value="PPM-type phosphatase domain"/>
    <property type="match status" value="1"/>
</dbReference>
<dbReference type="GO" id="GO:0016787">
    <property type="term" value="F:hydrolase activity"/>
    <property type="evidence" value="ECO:0007669"/>
    <property type="project" value="UniProtKB-KW"/>
</dbReference>
<dbReference type="SUPFAM" id="SSF81606">
    <property type="entry name" value="PP2C-like"/>
    <property type="match status" value="1"/>
</dbReference>
<keyword evidence="2" id="KW-0472">Membrane</keyword>
<protein>
    <recommendedName>
        <fullName evidence="3">PPM-type phosphatase domain-containing protein</fullName>
    </recommendedName>
</protein>
<proteinExistence type="predicted"/>
<feature type="region of interest" description="Disordered" evidence="1">
    <location>
        <begin position="16"/>
        <end position="43"/>
    </location>
</feature>
<keyword evidence="2" id="KW-1133">Transmembrane helix</keyword>
<dbReference type="EMBL" id="CP042910">
    <property type="protein sequence ID" value="QEG15582.1"/>
    <property type="molecule type" value="Genomic_DNA"/>
</dbReference>
<dbReference type="InterPro" id="IPR001932">
    <property type="entry name" value="PPM-type_phosphatase-like_dom"/>
</dbReference>
<sequence length="567" mass="62779">MRIVPSREMLEYLDSLGVQPPAPPATARSSKRPACPAKNVHEKCPTAHSPLEKQNGCLIMLLAHLLVVLFGILAPAQESHPDLPGSQALTPGLESESSLPQEDANGPDRGTLTEQKMNDPFKWEHSDFEINYRDRWQMGAHPEPSVIDPQQNRRPYLDTAPTPKLLTPPQPDSDINPETSQVFEKSGVKTKPDMWSTWYHDLWKAIRSSRDTSGLFEWPRFSYEEMWRLTIIIGFVGLLSLAARLIYWNRYGRSLLKRQLDAESKLSNRHSATDESCSASSIQSMKIYSDPKDVAKELIPSLIAHRDPWSLGYYSTKGHVRDENQDCVIGFNYAGTQLLIIADGCGGVPFGAEASHIAVEAMTKELIWAIISGASTAAERLDAGFQKAASALAEKAKELQFSESEAGLRTTLIAVIGTQSSYNWGFIGDGAVKLIRRSGKVIECMDPHRANPDVSNVLSASLGPTPHGIPMLGNIKRESGDLLLAGTDGVFDRVDNRFHRDFMRMAIYCQGDLMKACQDSLIQLADLVDDSYSYVCDDNLSMAAMMDGNPPAVELSFWNTLMMDVYS</sequence>
<feature type="region of interest" description="Disordered" evidence="1">
    <location>
        <begin position="140"/>
        <end position="179"/>
    </location>
</feature>
<keyword evidence="2" id="KW-0812">Transmembrane</keyword>
<accession>A0ABX5YIT2</accession>
<keyword evidence="4" id="KW-0378">Hydrolase</keyword>
<evidence type="ECO:0000259" key="3">
    <source>
        <dbReference type="PROSITE" id="PS51746"/>
    </source>
</evidence>
<evidence type="ECO:0000256" key="2">
    <source>
        <dbReference type="SAM" id="Phobius"/>
    </source>
</evidence>
<reference evidence="4 5" key="1">
    <citation type="submission" date="2019-08" db="EMBL/GenBank/DDBJ databases">
        <title>Deep-cultivation of Planctomycetes and their phenomic and genomic characterization uncovers novel biology.</title>
        <authorList>
            <person name="Wiegand S."/>
            <person name="Jogler M."/>
            <person name="Boedeker C."/>
            <person name="Pinto D."/>
            <person name="Vollmers J."/>
            <person name="Rivas-Marin E."/>
            <person name="Kohn T."/>
            <person name="Peeters S.H."/>
            <person name="Heuer A."/>
            <person name="Rast P."/>
            <person name="Oberbeckmann S."/>
            <person name="Bunk B."/>
            <person name="Jeske O."/>
            <person name="Meyerdierks A."/>
            <person name="Storesund J.E."/>
            <person name="Kallscheuer N."/>
            <person name="Luecker S."/>
            <person name="Lage O.M."/>
            <person name="Pohl T."/>
            <person name="Merkel B.J."/>
            <person name="Hornburger P."/>
            <person name="Mueller R.-W."/>
            <person name="Bruemmer F."/>
            <person name="Labrenz M."/>
            <person name="Spormann A.M."/>
            <person name="Op den Camp H."/>
            <person name="Overmann J."/>
            <person name="Amann R."/>
            <person name="Jetten M.S.M."/>
            <person name="Mascher T."/>
            <person name="Medema M.H."/>
            <person name="Devos D.P."/>
            <person name="Kaster A.-K."/>
            <person name="Ovreas L."/>
            <person name="Rohde M."/>
            <person name="Galperin M.Y."/>
            <person name="Jogler C."/>
        </authorList>
    </citation>
    <scope>NUCLEOTIDE SEQUENCE [LARGE SCALE GENOMIC DNA]</scope>
    <source>
        <strain evidence="4 5">DSM 8797</strain>
    </source>
</reference>
<organism evidence="4 5">
    <name type="scientific">Gimesia maris</name>
    <dbReference type="NCBI Taxonomy" id="122"/>
    <lineage>
        <taxon>Bacteria</taxon>
        <taxon>Pseudomonadati</taxon>
        <taxon>Planctomycetota</taxon>
        <taxon>Planctomycetia</taxon>
        <taxon>Planctomycetales</taxon>
        <taxon>Planctomycetaceae</taxon>
        <taxon>Gimesia</taxon>
    </lineage>
</organism>
<evidence type="ECO:0000256" key="1">
    <source>
        <dbReference type="SAM" id="MobiDB-lite"/>
    </source>
</evidence>
<keyword evidence="5" id="KW-1185">Reference proteome</keyword>